<comment type="subcellular location">
    <subcellularLocation>
        <location evidence="1">Nucleus</location>
    </subcellularLocation>
</comment>
<dbReference type="Gene3D" id="3.30.70.330">
    <property type="match status" value="1"/>
</dbReference>
<dbReference type="GeneID" id="18827042"/>
<feature type="compositionally biased region" description="Basic residues" evidence="5">
    <location>
        <begin position="479"/>
        <end position="488"/>
    </location>
</feature>
<dbReference type="InParanoid" id="K5WSU6"/>
<organism evidence="7 8">
    <name type="scientific">Agaricus bisporus var. burnettii (strain JB137-S8 / ATCC MYA-4627 / FGSC 10392)</name>
    <name type="common">White button mushroom</name>
    <dbReference type="NCBI Taxonomy" id="597362"/>
    <lineage>
        <taxon>Eukaryota</taxon>
        <taxon>Fungi</taxon>
        <taxon>Dikarya</taxon>
        <taxon>Basidiomycota</taxon>
        <taxon>Agaricomycotina</taxon>
        <taxon>Agaricomycetes</taxon>
        <taxon>Agaricomycetidae</taxon>
        <taxon>Agaricales</taxon>
        <taxon>Agaricineae</taxon>
        <taxon>Agaricaceae</taxon>
        <taxon>Agaricus</taxon>
    </lineage>
</organism>
<dbReference type="Proteomes" id="UP000008493">
    <property type="component" value="Unassembled WGS sequence"/>
</dbReference>
<dbReference type="OMA" id="QYKPGKV"/>
<reference evidence="8" key="1">
    <citation type="journal article" date="2012" name="Proc. Natl. Acad. Sci. U.S.A.">
        <title>Genome sequence of the button mushroom Agaricus bisporus reveals mechanisms governing adaptation to a humic-rich ecological niche.</title>
        <authorList>
            <person name="Morin E."/>
            <person name="Kohler A."/>
            <person name="Baker A.R."/>
            <person name="Foulongne-Oriol M."/>
            <person name="Lombard V."/>
            <person name="Nagy L.G."/>
            <person name="Ohm R.A."/>
            <person name="Patyshakuliyeva A."/>
            <person name="Brun A."/>
            <person name="Aerts A.L."/>
            <person name="Bailey A.M."/>
            <person name="Billette C."/>
            <person name="Coutinho P.M."/>
            <person name="Deakin G."/>
            <person name="Doddapaneni H."/>
            <person name="Floudas D."/>
            <person name="Grimwood J."/>
            <person name="Hilden K."/>
            <person name="Kuees U."/>
            <person name="LaButti K.M."/>
            <person name="Lapidus A."/>
            <person name="Lindquist E.A."/>
            <person name="Lucas S.M."/>
            <person name="Murat C."/>
            <person name="Riley R.W."/>
            <person name="Salamov A.A."/>
            <person name="Schmutz J."/>
            <person name="Subramanian V."/>
            <person name="Woesten H.A.B."/>
            <person name="Xu J."/>
            <person name="Eastwood D.C."/>
            <person name="Foster G.D."/>
            <person name="Sonnenberg A.S."/>
            <person name="Cullen D."/>
            <person name="de Vries R.P."/>
            <person name="Lundell T."/>
            <person name="Hibbett D.S."/>
            <person name="Henrissat B."/>
            <person name="Burton K.S."/>
            <person name="Kerrigan R.W."/>
            <person name="Challen M.P."/>
            <person name="Grigoriev I.V."/>
            <person name="Martin F."/>
        </authorList>
    </citation>
    <scope>NUCLEOTIDE SEQUENCE [LARGE SCALE GENOMIC DNA]</scope>
    <source>
        <strain evidence="8">JB137-S8 / ATCC MYA-4627 / FGSC 10392</strain>
    </source>
</reference>
<dbReference type="PANTHER" id="PTHR13112:SF0">
    <property type="entry name" value="FI21285P1"/>
    <property type="match status" value="1"/>
</dbReference>
<keyword evidence="4" id="KW-0539">Nucleus</keyword>
<gene>
    <name evidence="7" type="ORF">AGABI1DRAFT_129598</name>
</gene>
<dbReference type="InterPro" id="IPR012677">
    <property type="entry name" value="Nucleotide-bd_a/b_plait_sf"/>
</dbReference>
<evidence type="ECO:0000256" key="3">
    <source>
        <dbReference type="ARBA" id="ARBA00023161"/>
    </source>
</evidence>
<dbReference type="Pfam" id="PF03467">
    <property type="entry name" value="Smg4_UPF3"/>
    <property type="match status" value="1"/>
</dbReference>
<dbReference type="InterPro" id="IPR035979">
    <property type="entry name" value="RBD_domain_sf"/>
</dbReference>
<evidence type="ECO:0000256" key="2">
    <source>
        <dbReference type="ARBA" id="ARBA00005991"/>
    </source>
</evidence>
<feature type="region of interest" description="Disordered" evidence="5">
    <location>
        <begin position="1"/>
        <end position="33"/>
    </location>
</feature>
<dbReference type="GO" id="GO:0005730">
    <property type="term" value="C:nucleolus"/>
    <property type="evidence" value="ECO:0007669"/>
    <property type="project" value="TreeGrafter"/>
</dbReference>
<dbReference type="eggNOG" id="KOG1295">
    <property type="taxonomic scope" value="Eukaryota"/>
</dbReference>
<dbReference type="HOGENOM" id="CLU_035823_0_0_1"/>
<dbReference type="SUPFAM" id="SSF54928">
    <property type="entry name" value="RNA-binding domain, RBD"/>
    <property type="match status" value="1"/>
</dbReference>
<feature type="compositionally biased region" description="Polar residues" evidence="5">
    <location>
        <begin position="1"/>
        <end position="10"/>
    </location>
</feature>
<dbReference type="GO" id="GO:0003729">
    <property type="term" value="F:mRNA binding"/>
    <property type="evidence" value="ECO:0007669"/>
    <property type="project" value="TreeGrafter"/>
</dbReference>
<name>K5WSU6_AGABU</name>
<evidence type="ECO:0000256" key="5">
    <source>
        <dbReference type="SAM" id="MobiDB-lite"/>
    </source>
</evidence>
<dbReference type="GO" id="GO:0005737">
    <property type="term" value="C:cytoplasm"/>
    <property type="evidence" value="ECO:0007669"/>
    <property type="project" value="TreeGrafter"/>
</dbReference>
<evidence type="ECO:0000259" key="6">
    <source>
        <dbReference type="Pfam" id="PF03467"/>
    </source>
</evidence>
<feature type="domain" description="UPF3" evidence="6">
    <location>
        <begin position="34"/>
        <end position="231"/>
    </location>
</feature>
<evidence type="ECO:0000256" key="1">
    <source>
        <dbReference type="ARBA" id="ARBA00004123"/>
    </source>
</evidence>
<dbReference type="GO" id="GO:0000184">
    <property type="term" value="P:nuclear-transcribed mRNA catabolic process, nonsense-mediated decay"/>
    <property type="evidence" value="ECO:0007669"/>
    <property type="project" value="UniProtKB-KW"/>
</dbReference>
<dbReference type="PANTHER" id="PTHR13112">
    <property type="entry name" value="UPF3 REGULATOR OF NONSENSE TRANSCRIPTS-LIKE PROTEIN"/>
    <property type="match status" value="1"/>
</dbReference>
<dbReference type="AlphaFoldDB" id="K5WSU6"/>
<proteinExistence type="inferred from homology"/>
<dbReference type="EMBL" id="JH971392">
    <property type="protein sequence ID" value="EKM78491.1"/>
    <property type="molecule type" value="Genomic_DNA"/>
</dbReference>
<evidence type="ECO:0000256" key="4">
    <source>
        <dbReference type="ARBA" id="ARBA00023242"/>
    </source>
</evidence>
<comment type="similarity">
    <text evidence="2">Belongs to the RENT3 family.</text>
</comment>
<dbReference type="KEGG" id="abp:AGABI1DRAFT129598"/>
<feature type="compositionally biased region" description="Basic and acidic residues" evidence="5">
    <location>
        <begin position="229"/>
        <end position="248"/>
    </location>
</feature>
<feature type="compositionally biased region" description="Basic and acidic residues" evidence="5">
    <location>
        <begin position="258"/>
        <end position="268"/>
    </location>
</feature>
<feature type="compositionally biased region" description="Basic and acidic residues" evidence="5">
    <location>
        <begin position="18"/>
        <end position="33"/>
    </location>
</feature>
<dbReference type="CDD" id="cd12455">
    <property type="entry name" value="RRM_like_Smg4_UPF3"/>
    <property type="match status" value="1"/>
</dbReference>
<protein>
    <recommendedName>
        <fullName evidence="6">UPF3 domain-containing protein</fullName>
    </recommendedName>
</protein>
<sequence length="497" mass="54036">MSTAIPSSPAKSKSKKVKEKEKDRDHERKQLPGERLKIVVRRLPPNLPEDIFWQSVSNWVTDDTVMWKLYFPGKPKKRMNKENIPSRAYIAFKDSEHLLFFSREYDGHKFVDKAGNESYAVVEFAPYQKVPGEKKKPDSRNATIEKGQALRVRYAMFSISNAHLDEDYISFVESLNVQSNAEPVTIETLGAVLSLKASLIYLLTYPPVASTRPASPPKTTPLLEALKAERQAQKDKEAIIRNHPHYKDLMNAPNPHAPRKEEKRKIARAEVPPPSVGKKPKKGAPSPAPSKQIQIQTKPNASGSLTGKPNLVPPTKPSGRPGRVRHASKGPTEATPVPPTAPVPSTSPKDITPVANSPHQIPPSVPTSTAPPRRGRPVLGLGSRHFEAALNGVGVNGERKRKEKGKEPATATAFAQEPNAQDKPVPAPVSPRRSRHRKEGPSGNAASPSVIPDANGSSTLTMQQGEGPNVPNIFNVGRGGRRGGRGGRGRGGPPRGG</sequence>
<accession>K5WSU6</accession>
<evidence type="ECO:0000313" key="8">
    <source>
        <dbReference type="Proteomes" id="UP000008493"/>
    </source>
</evidence>
<dbReference type="STRING" id="597362.K5WSU6"/>
<dbReference type="InterPro" id="IPR039722">
    <property type="entry name" value="Upf3"/>
</dbReference>
<dbReference type="OrthoDB" id="18087at2759"/>
<keyword evidence="8" id="KW-1185">Reference proteome</keyword>
<feature type="compositionally biased region" description="Basic and acidic residues" evidence="5">
    <location>
        <begin position="397"/>
        <end position="407"/>
    </location>
</feature>
<keyword evidence="3" id="KW-0866">Nonsense-mediated mRNA decay</keyword>
<dbReference type="InterPro" id="IPR005120">
    <property type="entry name" value="UPF3_dom"/>
</dbReference>
<feature type="region of interest" description="Disordered" evidence="5">
    <location>
        <begin position="229"/>
        <end position="497"/>
    </location>
</feature>
<evidence type="ECO:0000313" key="7">
    <source>
        <dbReference type="EMBL" id="EKM78491.1"/>
    </source>
</evidence>
<feature type="compositionally biased region" description="Polar residues" evidence="5">
    <location>
        <begin position="455"/>
        <end position="466"/>
    </location>
</feature>
<dbReference type="GO" id="GO:0045727">
    <property type="term" value="P:positive regulation of translation"/>
    <property type="evidence" value="ECO:0007669"/>
    <property type="project" value="TreeGrafter"/>
</dbReference>
<feature type="compositionally biased region" description="Polar residues" evidence="5">
    <location>
        <begin position="292"/>
        <end position="307"/>
    </location>
</feature>
<dbReference type="RefSeq" id="XP_007331132.1">
    <property type="nucleotide sequence ID" value="XM_007331070.1"/>
</dbReference>